<dbReference type="Gene3D" id="3.40.30.10">
    <property type="entry name" value="Glutaredoxin"/>
    <property type="match status" value="1"/>
</dbReference>
<dbReference type="Pfam" id="PF13911">
    <property type="entry name" value="AhpC-TSA_2"/>
    <property type="match status" value="1"/>
</dbReference>
<dbReference type="PANTHER" id="PTHR28630">
    <property type="match status" value="1"/>
</dbReference>
<feature type="compositionally biased region" description="Low complexity" evidence="1">
    <location>
        <begin position="420"/>
        <end position="435"/>
    </location>
</feature>
<dbReference type="SUPFAM" id="SSF52833">
    <property type="entry name" value="Thioredoxin-like"/>
    <property type="match status" value="1"/>
</dbReference>
<dbReference type="InterPro" id="IPR032801">
    <property type="entry name" value="PXL2A/B/C"/>
</dbReference>
<feature type="region of interest" description="Disordered" evidence="1">
    <location>
        <begin position="414"/>
        <end position="435"/>
    </location>
</feature>
<protein>
    <submittedName>
        <fullName evidence="2">Peptidase A1 domain-containing protein</fullName>
    </submittedName>
</protein>
<sequence>MQKTSALGRRSVAAISAPVTYAGRKFSAVSMVSTNASTFTLSAFPRPPEVAPPVPTLPPLQAFNTHNTSEVASATPSLPPPDAPQSELRSLNSYIQHVDPPSPPPNESRPLAVLGSPEPETRASPPPSESKVESTTDAKGKVPAMPVVTDGTVPREPHFDFGDPPEYDEFDEDRLPTRRQLETAAELPVISESGVRVSFGSVFEQQKTIVCFIRHFWCPLCQDYMFSISRNVSAEVLQSAGVELVIISNGSYEMIKSYRQIFRSPFAVFTDPTHKVYNALGMTLKTLKPGPKGNYVRHGLMSGLGMVVVNAVKVGMPVWKEGGKISQLGGEFVLGPGMTCTWVHRMKYTRNHIPILQVVREAGVDMYSPLHHALSTTGSTFLGMSTEHESKWMERRRKALKKLRAKKLSRRGAAQWIDTSSSSSGSSSKRSSGISESIQEMIEGLNDGDEASPGARIEDAADLCLWDPSTEQAINVGLGGYEDAIIEEAEVEAPEANATQKAATQDFEQEAEVDGGSTSTQSESAHSDVMSMADSESQYSDSFVSRDGSSLSSGLNDPESKIGVEMVSPCERGSMSSVGSGFDIVAQHHGVFFEAKAAAIPLAPSLSESSIESI</sequence>
<proteinExistence type="predicted"/>
<keyword evidence="3" id="KW-1185">Reference proteome</keyword>
<feature type="region of interest" description="Disordered" evidence="1">
    <location>
        <begin position="95"/>
        <end position="170"/>
    </location>
</feature>
<evidence type="ECO:0000313" key="2">
    <source>
        <dbReference type="EMBL" id="KAK7005687.1"/>
    </source>
</evidence>
<dbReference type="InterPro" id="IPR036249">
    <property type="entry name" value="Thioredoxin-like_sf"/>
</dbReference>
<reference evidence="2 3" key="1">
    <citation type="journal article" date="2024" name="J Genomics">
        <title>Draft genome sequencing and assembly of Favolaschia claudopus CIRM-BRFM 2984 isolated from oak limbs.</title>
        <authorList>
            <person name="Navarro D."/>
            <person name="Drula E."/>
            <person name="Chaduli D."/>
            <person name="Cazenave R."/>
            <person name="Ahrendt S."/>
            <person name="Wang J."/>
            <person name="Lipzen A."/>
            <person name="Daum C."/>
            <person name="Barry K."/>
            <person name="Grigoriev I.V."/>
            <person name="Favel A."/>
            <person name="Rosso M.N."/>
            <person name="Martin F."/>
        </authorList>
    </citation>
    <scope>NUCLEOTIDE SEQUENCE [LARGE SCALE GENOMIC DNA]</scope>
    <source>
        <strain evidence="2 3">CIRM-BRFM 2984</strain>
    </source>
</reference>
<dbReference type="EMBL" id="JAWWNJ010000077">
    <property type="protein sequence ID" value="KAK7005687.1"/>
    <property type="molecule type" value="Genomic_DNA"/>
</dbReference>
<feature type="compositionally biased region" description="Polar residues" evidence="1">
    <location>
        <begin position="534"/>
        <end position="555"/>
    </location>
</feature>
<evidence type="ECO:0000256" key="1">
    <source>
        <dbReference type="SAM" id="MobiDB-lite"/>
    </source>
</evidence>
<dbReference type="Proteomes" id="UP001362999">
    <property type="component" value="Unassembled WGS sequence"/>
</dbReference>
<accession>A0AAW0AA52</accession>
<gene>
    <name evidence="2" type="ORF">R3P38DRAFT_2728899</name>
</gene>
<feature type="region of interest" description="Disordered" evidence="1">
    <location>
        <begin position="494"/>
        <end position="560"/>
    </location>
</feature>
<dbReference type="PANTHER" id="PTHR28630:SF3">
    <property type="entry name" value="PEROXIREDOXIN-LIKE 2C"/>
    <property type="match status" value="1"/>
</dbReference>
<name>A0AAW0AA52_9AGAR</name>
<dbReference type="AlphaFoldDB" id="A0AAW0AA52"/>
<comment type="caution">
    <text evidence="2">The sequence shown here is derived from an EMBL/GenBank/DDBJ whole genome shotgun (WGS) entry which is preliminary data.</text>
</comment>
<organism evidence="2 3">
    <name type="scientific">Favolaschia claudopus</name>
    <dbReference type="NCBI Taxonomy" id="2862362"/>
    <lineage>
        <taxon>Eukaryota</taxon>
        <taxon>Fungi</taxon>
        <taxon>Dikarya</taxon>
        <taxon>Basidiomycota</taxon>
        <taxon>Agaricomycotina</taxon>
        <taxon>Agaricomycetes</taxon>
        <taxon>Agaricomycetidae</taxon>
        <taxon>Agaricales</taxon>
        <taxon>Marasmiineae</taxon>
        <taxon>Mycenaceae</taxon>
        <taxon>Favolaschia</taxon>
    </lineage>
</organism>
<feature type="region of interest" description="Disordered" evidence="1">
    <location>
        <begin position="68"/>
        <end position="87"/>
    </location>
</feature>
<dbReference type="CDD" id="cd02970">
    <property type="entry name" value="PRX_like2"/>
    <property type="match status" value="1"/>
</dbReference>
<feature type="compositionally biased region" description="Basic and acidic residues" evidence="1">
    <location>
        <begin position="130"/>
        <end position="140"/>
    </location>
</feature>
<evidence type="ECO:0000313" key="3">
    <source>
        <dbReference type="Proteomes" id="UP001362999"/>
    </source>
</evidence>